<dbReference type="SUPFAM" id="SSF53756">
    <property type="entry name" value="UDP-Glycosyltransferase/glycogen phosphorylase"/>
    <property type="match status" value="1"/>
</dbReference>
<dbReference type="Proteomes" id="UP000192505">
    <property type="component" value="Unassembled WGS sequence"/>
</dbReference>
<evidence type="ECO:0000313" key="1">
    <source>
        <dbReference type="EMBL" id="OQW89314.1"/>
    </source>
</evidence>
<sequence length="256" mass="28347">MYLYVHWLGAKAAKAKQLAIIARRQPYLEILCSTESTTAFFKALGFRAKTVAYPRASQELLTLPSHTFDHLLFAGAARIDKGFDRIADLVEELAKNNVSWPFWIQTSASHQARHGADVLFQIERLKRSNYANQKLIGDTLSPHDYRALYKGAISVQPYSVDDFQDRVSGVTLDALTAGCPVVVTANTWLARVVLEHNAGVATGDLSPKGLLKAVNDIKRDFPSYSQRASRAGQILQSEHSAADMMRAVFKMHVSAV</sequence>
<gene>
    <name evidence="1" type="ORF">BWK72_05090</name>
</gene>
<dbReference type="EMBL" id="MTEI01000002">
    <property type="protein sequence ID" value="OQW89314.1"/>
    <property type="molecule type" value="Genomic_DNA"/>
</dbReference>
<dbReference type="Gene3D" id="3.40.50.2000">
    <property type="entry name" value="Glycogen Phosphorylase B"/>
    <property type="match status" value="1"/>
</dbReference>
<name>A0A1W9KYG3_9BURK</name>
<dbReference type="AlphaFoldDB" id="A0A1W9KYG3"/>
<evidence type="ECO:0000313" key="2">
    <source>
        <dbReference type="Proteomes" id="UP000192505"/>
    </source>
</evidence>
<evidence type="ECO:0008006" key="3">
    <source>
        <dbReference type="Google" id="ProtNLM"/>
    </source>
</evidence>
<protein>
    <recommendedName>
        <fullName evidence="3">Glycosyl transferase family 1 domain-containing protein</fullName>
    </recommendedName>
</protein>
<comment type="caution">
    <text evidence="1">The sequence shown here is derived from an EMBL/GenBank/DDBJ whole genome shotgun (WGS) entry which is preliminary data.</text>
</comment>
<organism evidence="1 2">
    <name type="scientific">Rhodoferax ferrireducens</name>
    <dbReference type="NCBI Taxonomy" id="192843"/>
    <lineage>
        <taxon>Bacteria</taxon>
        <taxon>Pseudomonadati</taxon>
        <taxon>Pseudomonadota</taxon>
        <taxon>Betaproteobacteria</taxon>
        <taxon>Burkholderiales</taxon>
        <taxon>Comamonadaceae</taxon>
        <taxon>Rhodoferax</taxon>
    </lineage>
</organism>
<proteinExistence type="predicted"/>
<accession>A0A1W9KYG3</accession>
<reference evidence="1 2" key="1">
    <citation type="submission" date="2017-01" db="EMBL/GenBank/DDBJ databases">
        <title>Novel large sulfur bacteria in the metagenomes of groundwater-fed chemosynthetic microbial mats in the Lake Huron basin.</title>
        <authorList>
            <person name="Sharrar A.M."/>
            <person name="Flood B.E."/>
            <person name="Bailey J.V."/>
            <person name="Jones D.S."/>
            <person name="Biddanda B."/>
            <person name="Ruberg S.A."/>
            <person name="Marcus D.N."/>
            <person name="Dick G.J."/>
        </authorList>
    </citation>
    <scope>NUCLEOTIDE SEQUENCE [LARGE SCALE GENOMIC DNA]</scope>
    <source>
        <strain evidence="1">A7</strain>
    </source>
</reference>